<feature type="transmembrane region" description="Helical" evidence="1">
    <location>
        <begin position="6"/>
        <end position="22"/>
    </location>
</feature>
<evidence type="ECO:0000313" key="2">
    <source>
        <dbReference type="EMBL" id="GES97158.1"/>
    </source>
</evidence>
<dbReference type="AlphaFoldDB" id="A0A8H3QYT1"/>
<evidence type="ECO:0000313" key="3">
    <source>
        <dbReference type="Proteomes" id="UP000615446"/>
    </source>
</evidence>
<proteinExistence type="predicted"/>
<keyword evidence="1" id="KW-0812">Transmembrane</keyword>
<keyword evidence="1" id="KW-0472">Membrane</keyword>
<dbReference type="EMBL" id="BLAL01000257">
    <property type="protein sequence ID" value="GES97158.1"/>
    <property type="molecule type" value="Genomic_DNA"/>
</dbReference>
<comment type="caution">
    <text evidence="2">The sequence shown here is derived from an EMBL/GenBank/DDBJ whole genome shotgun (WGS) entry which is preliminary data.</text>
</comment>
<organism evidence="2 3">
    <name type="scientific">Rhizophagus clarus</name>
    <dbReference type="NCBI Taxonomy" id="94130"/>
    <lineage>
        <taxon>Eukaryota</taxon>
        <taxon>Fungi</taxon>
        <taxon>Fungi incertae sedis</taxon>
        <taxon>Mucoromycota</taxon>
        <taxon>Glomeromycotina</taxon>
        <taxon>Glomeromycetes</taxon>
        <taxon>Glomerales</taxon>
        <taxon>Glomeraceae</taxon>
        <taxon>Rhizophagus</taxon>
    </lineage>
</organism>
<sequence>MIRNLIIYILTIFLIFLFRQPFKTRLFLGYMYMENLTATLSLWMGESFERLGYSSMNTWELSERILSNGFLVEIFHLHLSHRIHVKLWKNKYSDLNKCFGLRLQNETISFVYLSGSVLYWILVTQPCGSTPRVPSQGIRKISVPFGFSMMVPRRILSRQKLPDDDMSDDKIQRMVYLQQIKTFTANSISSLSSDNIKYVASQVKKSNRS</sequence>
<name>A0A8H3QYT1_9GLOM</name>
<evidence type="ECO:0000256" key="1">
    <source>
        <dbReference type="SAM" id="Phobius"/>
    </source>
</evidence>
<accession>A0A8H3QYT1</accession>
<reference evidence="2" key="1">
    <citation type="submission" date="2019-10" db="EMBL/GenBank/DDBJ databases">
        <title>Conservation and host-specific expression of non-tandemly repeated heterogenous ribosome RNA gene in arbuscular mycorrhizal fungi.</title>
        <authorList>
            <person name="Maeda T."/>
            <person name="Kobayashi Y."/>
            <person name="Nakagawa T."/>
            <person name="Ezawa T."/>
            <person name="Yamaguchi K."/>
            <person name="Bino T."/>
            <person name="Nishimoto Y."/>
            <person name="Shigenobu S."/>
            <person name="Kawaguchi M."/>
        </authorList>
    </citation>
    <scope>NUCLEOTIDE SEQUENCE</scope>
    <source>
        <strain evidence="2">HR1</strain>
    </source>
</reference>
<dbReference type="OrthoDB" id="2490697at2759"/>
<protein>
    <submittedName>
        <fullName evidence="2">Uncharacterized protein</fullName>
    </submittedName>
</protein>
<dbReference type="Proteomes" id="UP000615446">
    <property type="component" value="Unassembled WGS sequence"/>
</dbReference>
<keyword evidence="1" id="KW-1133">Transmembrane helix</keyword>
<gene>
    <name evidence="2" type="ORF">RCL2_002374800</name>
</gene>